<evidence type="ECO:0000313" key="3">
    <source>
        <dbReference type="Proteomes" id="UP000275401"/>
    </source>
</evidence>
<organism evidence="2 3">
    <name type="scientific">Streptomyces botrytidirepellens</name>
    <dbReference type="NCBI Taxonomy" id="2486417"/>
    <lineage>
        <taxon>Bacteria</taxon>
        <taxon>Bacillati</taxon>
        <taxon>Actinomycetota</taxon>
        <taxon>Actinomycetes</taxon>
        <taxon>Kitasatosporales</taxon>
        <taxon>Streptomycetaceae</taxon>
        <taxon>Streptomyces</taxon>
    </lineage>
</organism>
<keyword evidence="3" id="KW-1185">Reference proteome</keyword>
<feature type="compositionally biased region" description="Low complexity" evidence="1">
    <location>
        <begin position="13"/>
        <end position="33"/>
    </location>
</feature>
<gene>
    <name evidence="2" type="ORF">EEJ42_04690</name>
</gene>
<dbReference type="EMBL" id="RIBZ01000064">
    <property type="protein sequence ID" value="RNG34814.1"/>
    <property type="molecule type" value="Genomic_DNA"/>
</dbReference>
<reference evidence="2 3" key="1">
    <citation type="submission" date="2018-11" db="EMBL/GenBank/DDBJ databases">
        <title>The Potential of Streptomyces as Biocontrol Agents against the Tomato grey mould, Botrytis cinerea (Gray mold) Frontiers in Microbiology.</title>
        <authorList>
            <person name="Li D."/>
        </authorList>
    </citation>
    <scope>NUCLEOTIDE SEQUENCE [LARGE SCALE GENOMIC DNA]</scope>
    <source>
        <strain evidence="2 3">NEAU-LD23</strain>
    </source>
</reference>
<accession>A0A3M8WZK7</accession>
<feature type="compositionally biased region" description="Basic residues" evidence="1">
    <location>
        <begin position="1"/>
        <end position="12"/>
    </location>
</feature>
<dbReference type="Proteomes" id="UP000275401">
    <property type="component" value="Unassembled WGS sequence"/>
</dbReference>
<feature type="region of interest" description="Disordered" evidence="1">
    <location>
        <begin position="1"/>
        <end position="54"/>
    </location>
</feature>
<evidence type="ECO:0000256" key="1">
    <source>
        <dbReference type="SAM" id="MobiDB-lite"/>
    </source>
</evidence>
<evidence type="ECO:0000313" key="2">
    <source>
        <dbReference type="EMBL" id="RNG34814.1"/>
    </source>
</evidence>
<proteinExistence type="predicted"/>
<dbReference type="AlphaFoldDB" id="A0A3M8WZK7"/>
<name>A0A3M8WZK7_9ACTN</name>
<sequence length="70" mass="8015">MTSSNRWRRPCRRWNPNFSGTRSGSSGPRTTPRSSRRRQPAGTPAPDGRDLSGRSWSRVRFDIVLSLQRT</sequence>
<protein>
    <submittedName>
        <fullName evidence="2">Uncharacterized protein</fullName>
    </submittedName>
</protein>
<comment type="caution">
    <text evidence="2">The sequence shown here is derived from an EMBL/GenBank/DDBJ whole genome shotgun (WGS) entry which is preliminary data.</text>
</comment>